<dbReference type="Proteomes" id="UP000283701">
    <property type="component" value="Unassembled WGS sequence"/>
</dbReference>
<evidence type="ECO:0000313" key="1">
    <source>
        <dbReference type="EMBL" id="RHF86231.1"/>
    </source>
</evidence>
<evidence type="ECO:0000313" key="2">
    <source>
        <dbReference type="Proteomes" id="UP000283701"/>
    </source>
</evidence>
<comment type="caution">
    <text evidence="1">The sequence shown here is derived from an EMBL/GenBank/DDBJ whole genome shotgun (WGS) entry which is preliminary data.</text>
</comment>
<evidence type="ECO:0008006" key="3">
    <source>
        <dbReference type="Google" id="ProtNLM"/>
    </source>
</evidence>
<protein>
    <recommendedName>
        <fullName evidence="3">SPASM domain-containing protein</fullName>
    </recommendedName>
</protein>
<organism evidence="1 2">
    <name type="scientific">Roseburia inulinivorans</name>
    <dbReference type="NCBI Taxonomy" id="360807"/>
    <lineage>
        <taxon>Bacteria</taxon>
        <taxon>Bacillati</taxon>
        <taxon>Bacillota</taxon>
        <taxon>Clostridia</taxon>
        <taxon>Lachnospirales</taxon>
        <taxon>Lachnospiraceae</taxon>
        <taxon>Roseburia</taxon>
    </lineage>
</organism>
<gene>
    <name evidence="1" type="ORF">DW654_04700</name>
</gene>
<reference evidence="1 2" key="1">
    <citation type="submission" date="2018-08" db="EMBL/GenBank/DDBJ databases">
        <title>A genome reference for cultivated species of the human gut microbiota.</title>
        <authorList>
            <person name="Zou Y."/>
            <person name="Xue W."/>
            <person name="Luo G."/>
        </authorList>
    </citation>
    <scope>NUCLEOTIDE SEQUENCE [LARGE SCALE GENOMIC DNA]</scope>
    <source>
        <strain evidence="1 2">AM23-23AC</strain>
    </source>
</reference>
<name>A0A3R6H4M2_9FIRM</name>
<accession>A0A3R6H4M2</accession>
<dbReference type="EMBL" id="QRHP01000003">
    <property type="protein sequence ID" value="RHF86231.1"/>
    <property type="molecule type" value="Genomic_DNA"/>
</dbReference>
<sequence length="197" mass="22718">MSPNNEFDFYIVLRHNILAGDNDLSWYDYLYNLFGSDHHFAVSVRPVNNWGGQNVNDLSLLNGENKIDLTKIHEDYLKQIGMKYDSSEDLLFGRICYAAFPNGYIIRADGKIEKCSVALNHPQNLVGYIDPDNGVVIDNTKNKLWSYSELKSECYICPDILCCLNLQCRRYALVDKQDCYCHRATYKPKSNHRTSPM</sequence>
<proteinExistence type="predicted"/>
<dbReference type="AlphaFoldDB" id="A0A3R6H4M2"/>
<dbReference type="RefSeq" id="WP_118202545.1">
    <property type="nucleotide sequence ID" value="NZ_QRHP01000003.1"/>
</dbReference>